<evidence type="ECO:0000256" key="12">
    <source>
        <dbReference type="PROSITE-ProRule" id="PRU00076"/>
    </source>
</evidence>
<protein>
    <submittedName>
        <fullName evidence="17">Uncharacterized protein</fullName>
    </submittedName>
</protein>
<dbReference type="PROSITE" id="PS50092">
    <property type="entry name" value="TSP1"/>
    <property type="match status" value="4"/>
</dbReference>
<dbReference type="Gene3D" id="2.20.100.10">
    <property type="entry name" value="Thrombospondin type-1 (TSP1) repeat"/>
    <property type="match status" value="3"/>
</dbReference>
<dbReference type="Gene3D" id="2.10.25.10">
    <property type="entry name" value="Laminin"/>
    <property type="match status" value="1"/>
</dbReference>
<comment type="caution">
    <text evidence="17">The sequence shown here is derived from an EMBL/GenBank/DDBJ whole genome shotgun (WGS) entry which is preliminary data.</text>
</comment>
<reference evidence="17 18" key="1">
    <citation type="submission" date="2022-05" db="EMBL/GenBank/DDBJ databases">
        <authorList>
            <consortium name="Genoscope - CEA"/>
            <person name="William W."/>
        </authorList>
    </citation>
    <scope>NUCLEOTIDE SEQUENCE [LARGE SCALE GENOMIC DNA]</scope>
</reference>
<keyword evidence="2" id="KW-0964">Secreted</keyword>
<dbReference type="Pfam" id="PF19030">
    <property type="entry name" value="TSP1_ADAMTS"/>
    <property type="match status" value="3"/>
</dbReference>
<keyword evidence="3" id="KW-0645">Protease</keyword>
<keyword evidence="11" id="KW-0325">Glycoprotein</keyword>
<organism evidence="17 18">
    <name type="scientific">Porites lobata</name>
    <dbReference type="NCBI Taxonomy" id="104759"/>
    <lineage>
        <taxon>Eukaryota</taxon>
        <taxon>Metazoa</taxon>
        <taxon>Cnidaria</taxon>
        <taxon>Anthozoa</taxon>
        <taxon>Hexacorallia</taxon>
        <taxon>Scleractinia</taxon>
        <taxon>Fungiina</taxon>
        <taxon>Poritidae</taxon>
        <taxon>Porites</taxon>
    </lineage>
</organism>
<dbReference type="Proteomes" id="UP001159405">
    <property type="component" value="Unassembled WGS sequence"/>
</dbReference>
<keyword evidence="12" id="KW-0245">EGF-like domain</keyword>
<keyword evidence="18" id="KW-1185">Reference proteome</keyword>
<dbReference type="InterPro" id="IPR002870">
    <property type="entry name" value="Peptidase_M12B_N"/>
</dbReference>
<evidence type="ECO:0000256" key="2">
    <source>
        <dbReference type="ARBA" id="ARBA00022525"/>
    </source>
</evidence>
<evidence type="ECO:0000313" key="18">
    <source>
        <dbReference type="Proteomes" id="UP001159405"/>
    </source>
</evidence>
<dbReference type="InterPro" id="IPR041645">
    <property type="entry name" value="ADAMTS_CR_2"/>
</dbReference>
<dbReference type="Pfam" id="PF01562">
    <property type="entry name" value="Pep_M12B_propep"/>
    <property type="match status" value="1"/>
</dbReference>
<keyword evidence="8 13" id="KW-0862">Zinc</keyword>
<evidence type="ECO:0000256" key="5">
    <source>
        <dbReference type="ARBA" id="ARBA00022729"/>
    </source>
</evidence>
<evidence type="ECO:0000256" key="9">
    <source>
        <dbReference type="ARBA" id="ARBA00023049"/>
    </source>
</evidence>
<dbReference type="SMART" id="SM00608">
    <property type="entry name" value="ACR"/>
    <property type="match status" value="1"/>
</dbReference>
<evidence type="ECO:0000259" key="15">
    <source>
        <dbReference type="PROSITE" id="PS50026"/>
    </source>
</evidence>
<dbReference type="PANTHER" id="PTHR13723">
    <property type="entry name" value="ADAMTS A DISINTEGRIN AND METALLOPROTEASE WITH THROMBOSPONDIN MOTIFS PROTEASE"/>
    <property type="match status" value="1"/>
</dbReference>
<evidence type="ECO:0000313" key="17">
    <source>
        <dbReference type="EMBL" id="CAH3179109.1"/>
    </source>
</evidence>
<accession>A0ABN8RM43</accession>
<dbReference type="SMART" id="SM00209">
    <property type="entry name" value="TSP1"/>
    <property type="match status" value="4"/>
</dbReference>
<dbReference type="PANTHER" id="PTHR13723:SF200">
    <property type="entry name" value="ADAM METALLOPEPTIDASE WITH THROMBOSPONDIN TYPE 1 MOTIF B, ISOFORM B"/>
    <property type="match status" value="1"/>
</dbReference>
<dbReference type="Gene3D" id="2.60.120.830">
    <property type="match status" value="1"/>
</dbReference>
<keyword evidence="6" id="KW-0677">Repeat</keyword>
<dbReference type="PRINTS" id="PR01857">
    <property type="entry name" value="ADAMTSFAMILY"/>
</dbReference>
<feature type="disulfide bond" evidence="12">
    <location>
        <begin position="998"/>
        <end position="1015"/>
    </location>
</feature>
<proteinExistence type="predicted"/>
<keyword evidence="5 14" id="KW-0732">Signal</keyword>
<dbReference type="SUPFAM" id="SSF57196">
    <property type="entry name" value="EGF/Laminin"/>
    <property type="match status" value="1"/>
</dbReference>
<feature type="binding site" evidence="13">
    <location>
        <position position="381"/>
    </location>
    <ligand>
        <name>Zn(2+)</name>
        <dbReference type="ChEBI" id="CHEBI:29105"/>
        <note>catalytic</note>
    </ligand>
</feature>
<evidence type="ECO:0000256" key="3">
    <source>
        <dbReference type="ARBA" id="ARBA00022670"/>
    </source>
</evidence>
<feature type="active site" evidence="13">
    <location>
        <position position="378"/>
    </location>
</feature>
<dbReference type="InterPro" id="IPR036383">
    <property type="entry name" value="TSP1_rpt_sf"/>
</dbReference>
<keyword evidence="4 13" id="KW-0479">Metal-binding</keyword>
<feature type="signal peptide" evidence="14">
    <location>
        <begin position="1"/>
        <end position="24"/>
    </location>
</feature>
<evidence type="ECO:0000256" key="6">
    <source>
        <dbReference type="ARBA" id="ARBA00022737"/>
    </source>
</evidence>
<dbReference type="PROSITE" id="PS00022">
    <property type="entry name" value="EGF_1"/>
    <property type="match status" value="1"/>
</dbReference>
<feature type="disulfide bond" evidence="12">
    <location>
        <begin position="1017"/>
        <end position="1026"/>
    </location>
</feature>
<evidence type="ECO:0000256" key="14">
    <source>
        <dbReference type="SAM" id="SignalP"/>
    </source>
</evidence>
<feature type="binding site" evidence="13">
    <location>
        <position position="377"/>
    </location>
    <ligand>
        <name>Zn(2+)</name>
        <dbReference type="ChEBI" id="CHEBI:29105"/>
        <note>catalytic</note>
    </ligand>
</feature>
<evidence type="ECO:0000256" key="8">
    <source>
        <dbReference type="ARBA" id="ARBA00022833"/>
    </source>
</evidence>
<dbReference type="InterPro" id="IPR000884">
    <property type="entry name" value="TSP1_rpt"/>
</dbReference>
<dbReference type="InterPro" id="IPR024079">
    <property type="entry name" value="MetalloPept_cat_dom_sf"/>
</dbReference>
<dbReference type="PROSITE" id="PS50215">
    <property type="entry name" value="ADAM_MEPRO"/>
    <property type="match status" value="1"/>
</dbReference>
<dbReference type="InterPro" id="IPR013273">
    <property type="entry name" value="ADAMTS/ADAMTS-like"/>
</dbReference>
<evidence type="ECO:0000256" key="13">
    <source>
        <dbReference type="PROSITE-ProRule" id="PRU00276"/>
    </source>
</evidence>
<comment type="caution">
    <text evidence="12">Lacks conserved residue(s) required for the propagation of feature annotation.</text>
</comment>
<dbReference type="SUPFAM" id="SSF82895">
    <property type="entry name" value="TSP-1 type 1 repeat"/>
    <property type="match status" value="4"/>
</dbReference>
<keyword evidence="10 12" id="KW-1015">Disulfide bond</keyword>
<keyword evidence="9" id="KW-0482">Metalloprotease</keyword>
<feature type="domain" description="Peptidase M12B" evidence="16">
    <location>
        <begin position="236"/>
        <end position="434"/>
    </location>
</feature>
<evidence type="ECO:0000256" key="4">
    <source>
        <dbReference type="ARBA" id="ARBA00022723"/>
    </source>
</evidence>
<feature type="binding site" evidence="13">
    <location>
        <position position="387"/>
    </location>
    <ligand>
        <name>Zn(2+)</name>
        <dbReference type="ChEBI" id="CHEBI:29105"/>
        <note>catalytic</note>
    </ligand>
</feature>
<keyword evidence="7" id="KW-0378">Hydrolase</keyword>
<dbReference type="InterPro" id="IPR050439">
    <property type="entry name" value="ADAMTS_ADAMTS-like"/>
</dbReference>
<dbReference type="EMBL" id="CALNXK010000250">
    <property type="protein sequence ID" value="CAH3179109.1"/>
    <property type="molecule type" value="Genomic_DNA"/>
</dbReference>
<dbReference type="SUPFAM" id="SSF55486">
    <property type="entry name" value="Metalloproteases ('zincins'), catalytic domain"/>
    <property type="match status" value="1"/>
</dbReference>
<dbReference type="InterPro" id="IPR006586">
    <property type="entry name" value="ADAM_Cys-rich"/>
</dbReference>
<evidence type="ECO:0000256" key="7">
    <source>
        <dbReference type="ARBA" id="ARBA00022801"/>
    </source>
</evidence>
<dbReference type="Gene3D" id="3.40.390.10">
    <property type="entry name" value="Collagenase (Catalytic Domain)"/>
    <property type="match status" value="1"/>
</dbReference>
<dbReference type="SMART" id="SM00181">
    <property type="entry name" value="EGF"/>
    <property type="match status" value="1"/>
</dbReference>
<evidence type="ECO:0000256" key="1">
    <source>
        <dbReference type="ARBA" id="ARBA00004613"/>
    </source>
</evidence>
<evidence type="ECO:0000259" key="16">
    <source>
        <dbReference type="PROSITE" id="PS50215"/>
    </source>
</evidence>
<dbReference type="Pfam" id="PF17771">
    <property type="entry name" value="ADAMTS_CR_2"/>
    <property type="match status" value="1"/>
</dbReference>
<dbReference type="PROSITE" id="PS50026">
    <property type="entry name" value="EGF_3"/>
    <property type="match status" value="1"/>
</dbReference>
<dbReference type="Pfam" id="PF00090">
    <property type="entry name" value="TSP_1"/>
    <property type="match status" value="1"/>
</dbReference>
<dbReference type="InterPro" id="IPR045371">
    <property type="entry name" value="ADAMTS_CR_3"/>
</dbReference>
<dbReference type="Pfam" id="PF19236">
    <property type="entry name" value="ADAMTS_CR_3"/>
    <property type="match status" value="1"/>
</dbReference>
<dbReference type="Gene3D" id="3.40.1620.60">
    <property type="match status" value="1"/>
</dbReference>
<gene>
    <name evidence="17" type="ORF">PLOB_00021616</name>
</gene>
<name>A0ABN8RM43_9CNID</name>
<dbReference type="InterPro" id="IPR001590">
    <property type="entry name" value="Peptidase_M12B"/>
</dbReference>
<dbReference type="Pfam" id="PF01421">
    <property type="entry name" value="Reprolysin"/>
    <property type="match status" value="1"/>
</dbReference>
<evidence type="ECO:0000256" key="11">
    <source>
        <dbReference type="ARBA" id="ARBA00023180"/>
    </source>
</evidence>
<comment type="subcellular location">
    <subcellularLocation>
        <location evidence="1">Secreted</location>
    </subcellularLocation>
</comment>
<evidence type="ECO:0000256" key="10">
    <source>
        <dbReference type="ARBA" id="ARBA00023157"/>
    </source>
</evidence>
<sequence length="1223" mass="135457">MAVLWLWTIATLFYILQRNVGVMGVPPKNLHHHMTKDEIEHFFGVEDHNKVPEYDVASPYLSNNQGDFVSYSLHPSPVRSKRDADHYAENSYYKLDTFGKKLHLRLRRNEHLLAPDLKLVRQNGDGTTTSHPAPPNTFYLGHVVTDPGSTVALSNDGGLTGLVKTSRDTFLLHPLPAHLAKHVTSSRDATPHLVYRRSFFEDSVASCKTDEADIRSKRSMETKDSPSVTASTPVFKTLKAALLYPKPLRLKYSDGSLNNTLGSVENYLLVVANMVAGMFQDPSIGEIKITYVITNVTEIDPAQYKFKLSDSSIPKLMSLAAKIKEDNKASRVPYDVFSYVSNHIEGIGRAIYNRICTGPTGNLNHDKGLQTALHIAHETGHNLGLGHDGGYCGGRIMSGTIPGGEHASEWSECSRKVIQPFLSNSKRSHCLDDGPTVDGPSLPLEFRDKLPGQIVDGNRQCEAHYGKGWKRFETHQCAHLKCIKDYTLLTKFVVVADGTKCGPNEWCIKGRCSDRGIGFPTMPPKGPGKWSNWGSYSVCSGECGNGFQQVQHRSRQCIKPVAEASCEGPNKEYRTCQIKVCSLNDTVTASNFRQNACSKRTDGFNIYYLRSPCQMWCRKGCCLARPVGQMPDGTICRQTETYSAICVQGSCRIVGCDNRVDSKRRFDRCGVCGGNASNCTKVSKEYTDIPATSGPGNASPIVTLLPGTRFAKFEMKEETTHYLGVQDASGTYLVGGHLGDNQVKEASGAKIRYFHKRRGKSKDIVHITGSTNANLTVMVKIQRFPNLGPNLAEFVLWELSIVSSLSLYSILFDWINENWSGCSKSCASGIRTRTRWCVVKDDRSPVDASACGGPPEETESCNTRPCPAKWVMKWTPCSKTCGKGKQVHTTTCLQRVNETSLRENDTCKDPRPNPPPVLVRFCNEYPCPPQWIVGNWSKCPLKCGVATIQRSVSCSRVDEAGNLTVIADVFCRYLDKPVSKAKCNEDAPCGRACMANPCLNGGNCTDNGAHDKYTCICTDGYLGKQCQVSRFYEIGCFAYKNKVINELKPQGSESQSNEPAVLKCAKLAQDKNYHFFAVGHRGRCYSGPYAGRRYFMYGSIYCRKGNKKGFFVYSFNPVPLYEQLRCYKANSGRNKALRLTILRIPNQSGDSGRKSTINKCARVAFAKGFTYFGLMMNKNKKITFCVSDRKAAAAKNYNKFGSSEKCENGIGLNGANMVYKLKG</sequence>
<dbReference type="PROSITE" id="PS01186">
    <property type="entry name" value="EGF_2"/>
    <property type="match status" value="1"/>
</dbReference>
<feature type="chain" id="PRO_5045587714" evidence="14">
    <location>
        <begin position="25"/>
        <end position="1223"/>
    </location>
</feature>
<dbReference type="InterPro" id="IPR000742">
    <property type="entry name" value="EGF"/>
</dbReference>
<feature type="domain" description="EGF-like" evidence="15">
    <location>
        <begin position="990"/>
        <end position="1027"/>
    </location>
</feature>